<dbReference type="Proteomes" id="UP000242818">
    <property type="component" value="Unassembled WGS sequence"/>
</dbReference>
<reference evidence="2 3" key="1">
    <citation type="submission" date="2016-08" db="EMBL/GenBank/DDBJ databases">
        <authorList>
            <person name="Seilhamer J.J."/>
        </authorList>
    </citation>
    <scope>NUCLEOTIDE SEQUENCE [LARGE SCALE GENOMIC DNA]</scope>
    <source>
        <strain evidence="2 3">A37T2</strain>
    </source>
</reference>
<name>A0A1C4G8C8_9BACT</name>
<keyword evidence="1" id="KW-0472">Membrane</keyword>
<keyword evidence="1" id="KW-1133">Transmembrane helix</keyword>
<evidence type="ECO:0000313" key="2">
    <source>
        <dbReference type="EMBL" id="SCC64468.1"/>
    </source>
</evidence>
<sequence>MKIPFRMFIVVSIVFFVVIVLKLLDTYTSLKYEVDEPRAMNKVGEALNDKEKYLKAFITWLWVSLCYVVVTIVIFVRALIGK</sequence>
<keyword evidence="1" id="KW-0812">Transmembrane</keyword>
<dbReference type="EMBL" id="FMAR01000032">
    <property type="protein sequence ID" value="SCC64468.1"/>
    <property type="molecule type" value="Genomic_DNA"/>
</dbReference>
<proteinExistence type="predicted"/>
<keyword evidence="3" id="KW-1185">Reference proteome</keyword>
<organism evidence="2 3">
    <name type="scientific">Chitinophaga costaii</name>
    <dbReference type="NCBI Taxonomy" id="1335309"/>
    <lineage>
        <taxon>Bacteria</taxon>
        <taxon>Pseudomonadati</taxon>
        <taxon>Bacteroidota</taxon>
        <taxon>Chitinophagia</taxon>
        <taxon>Chitinophagales</taxon>
        <taxon>Chitinophagaceae</taxon>
        <taxon>Chitinophaga</taxon>
    </lineage>
</organism>
<dbReference type="STRING" id="1335309.GA0116948_1326"/>
<dbReference type="AlphaFoldDB" id="A0A1C4G8C8"/>
<feature type="transmembrane region" description="Helical" evidence="1">
    <location>
        <begin position="57"/>
        <end position="80"/>
    </location>
</feature>
<gene>
    <name evidence="2" type="ORF">GA0116948_1326</name>
</gene>
<evidence type="ECO:0000256" key="1">
    <source>
        <dbReference type="SAM" id="Phobius"/>
    </source>
</evidence>
<protein>
    <submittedName>
        <fullName evidence="2">Uncharacterized protein</fullName>
    </submittedName>
</protein>
<accession>A0A1C4G8C8</accession>
<evidence type="ECO:0000313" key="3">
    <source>
        <dbReference type="Proteomes" id="UP000242818"/>
    </source>
</evidence>
<feature type="transmembrane region" description="Helical" evidence="1">
    <location>
        <begin position="7"/>
        <end position="24"/>
    </location>
</feature>